<reference evidence="2 3" key="1">
    <citation type="journal article" date="2012" name="Int. J. Syst. Evol. Microbiol.">
        <title>Vibrio caribbeanicus sp. nov., isolated from the marine sponge Scleritoderma cyanea.</title>
        <authorList>
            <person name="Hoffmann M."/>
            <person name="Monday S.R."/>
            <person name="Allard M.W."/>
            <person name="Strain E.A."/>
            <person name="Whittaker P."/>
            <person name="Naum M."/>
            <person name="McCarthy P.J."/>
            <person name="Lopez J.V."/>
            <person name="Fischer M."/>
            <person name="Brown E.W."/>
        </authorList>
    </citation>
    <scope>NUCLEOTIDE SEQUENCE [LARGE SCALE GENOMIC DNA]</scope>
    <source>
        <strain evidence="2 3">ATCC 700023</strain>
    </source>
</reference>
<keyword evidence="1" id="KW-0472">Membrane</keyword>
<keyword evidence="1" id="KW-1133">Transmembrane helix</keyword>
<comment type="caution">
    <text evidence="2">The sequence shown here is derived from an EMBL/GenBank/DDBJ whole genome shotgun (WGS) entry which is preliminary data.</text>
</comment>
<dbReference type="Proteomes" id="UP000004605">
    <property type="component" value="Unassembled WGS sequence"/>
</dbReference>
<sequence length="158" mass="18385">MRSDEQIFSLMAIAEEQQRLITRYIEQQEASTQAMERSQRVFLQELQGKQQEVQREFDRNLFDLNQKLSSRIGWSSLFLTMIVALFFAGTIAAGFAVYLREVQGELKDTRAVLRKLEGYNADLKICTTEAKEDFPCVRVMRSWGGFGEHKDYFILDPK</sequence>
<keyword evidence="3" id="KW-1185">Reference proteome</keyword>
<keyword evidence="1" id="KW-0812">Transmembrane</keyword>
<gene>
    <name evidence="2" type="ORF">VII00023_00835</name>
</gene>
<dbReference type="AlphaFoldDB" id="F9S6J5"/>
<evidence type="ECO:0000313" key="3">
    <source>
        <dbReference type="Proteomes" id="UP000004605"/>
    </source>
</evidence>
<evidence type="ECO:0000256" key="1">
    <source>
        <dbReference type="SAM" id="Phobius"/>
    </source>
</evidence>
<name>F9S6J5_9VIBR</name>
<feature type="transmembrane region" description="Helical" evidence="1">
    <location>
        <begin position="77"/>
        <end position="99"/>
    </location>
</feature>
<dbReference type="EMBL" id="AFWF01000269">
    <property type="protein sequence ID" value="EGU33015.1"/>
    <property type="molecule type" value="Genomic_DNA"/>
</dbReference>
<accession>F9S6J5</accession>
<protein>
    <submittedName>
        <fullName evidence="2">Uncharacterized protein</fullName>
    </submittedName>
</protein>
<proteinExistence type="predicted"/>
<organism evidence="2 3">
    <name type="scientific">Vibrio ichthyoenteri ATCC 700023</name>
    <dbReference type="NCBI Taxonomy" id="870968"/>
    <lineage>
        <taxon>Bacteria</taxon>
        <taxon>Pseudomonadati</taxon>
        <taxon>Pseudomonadota</taxon>
        <taxon>Gammaproteobacteria</taxon>
        <taxon>Vibrionales</taxon>
        <taxon>Vibrionaceae</taxon>
        <taxon>Vibrio</taxon>
    </lineage>
</organism>
<evidence type="ECO:0000313" key="2">
    <source>
        <dbReference type="EMBL" id="EGU33015.1"/>
    </source>
</evidence>
<dbReference type="RefSeq" id="WP_006714108.1">
    <property type="nucleotide sequence ID" value="NZ_AFWF01000269.1"/>
</dbReference>